<dbReference type="GO" id="GO:0005524">
    <property type="term" value="F:ATP binding"/>
    <property type="evidence" value="ECO:0007669"/>
    <property type="project" value="UniProtKB-KW"/>
</dbReference>
<keyword evidence="9" id="KW-0472">Membrane</keyword>
<dbReference type="Proteomes" id="UP001152795">
    <property type="component" value="Unassembled WGS sequence"/>
</dbReference>
<keyword evidence="4" id="KW-0812">Transmembrane</keyword>
<dbReference type="GO" id="GO:0016887">
    <property type="term" value="F:ATP hydrolysis activity"/>
    <property type="evidence" value="ECO:0007669"/>
    <property type="project" value="InterPro"/>
</dbReference>
<evidence type="ECO:0000256" key="5">
    <source>
        <dbReference type="ARBA" id="ARBA00022737"/>
    </source>
</evidence>
<evidence type="ECO:0000256" key="8">
    <source>
        <dbReference type="ARBA" id="ARBA00022989"/>
    </source>
</evidence>
<comment type="caution">
    <text evidence="10">The sequence shown here is derived from an EMBL/GenBank/DDBJ whole genome shotgun (WGS) entry which is preliminary data.</text>
</comment>
<dbReference type="InterPro" id="IPR017871">
    <property type="entry name" value="ABC_transporter-like_CS"/>
</dbReference>
<reference evidence="10" key="1">
    <citation type="submission" date="2020-04" db="EMBL/GenBank/DDBJ databases">
        <authorList>
            <person name="Alioto T."/>
            <person name="Alioto T."/>
            <person name="Gomez Garrido J."/>
        </authorList>
    </citation>
    <scope>NUCLEOTIDE SEQUENCE</scope>
    <source>
        <strain evidence="10">A484AB</strain>
    </source>
</reference>
<dbReference type="InterPro" id="IPR050173">
    <property type="entry name" value="ABC_transporter_C-like"/>
</dbReference>
<dbReference type="FunFam" id="3.40.50.300:FF:000074">
    <property type="entry name" value="Multidrug resistance-associated protein 5 isoform 1"/>
    <property type="match status" value="1"/>
</dbReference>
<keyword evidence="8" id="KW-1133">Transmembrane helix</keyword>
<evidence type="ECO:0000256" key="4">
    <source>
        <dbReference type="ARBA" id="ARBA00022692"/>
    </source>
</evidence>
<keyword evidence="7" id="KW-0067">ATP-binding</keyword>
<dbReference type="GO" id="GO:0012505">
    <property type="term" value="C:endomembrane system"/>
    <property type="evidence" value="ECO:0007669"/>
    <property type="project" value="UniProtKB-SubCell"/>
</dbReference>
<name>A0A7D9IZI3_PARCT</name>
<keyword evidence="6" id="KW-0547">Nucleotide-binding</keyword>
<proteinExistence type="inferred from homology"/>
<comment type="subcellular location">
    <subcellularLocation>
        <location evidence="1">Endomembrane system</location>
        <topology evidence="1">Multi-pass membrane protein</topology>
    </subcellularLocation>
</comment>
<dbReference type="PANTHER" id="PTHR24223:SF447">
    <property type="entry name" value="MULTIDRUG RESISTANCE-ASSOCIATED PROTEIN 5"/>
    <property type="match status" value="1"/>
</dbReference>
<dbReference type="EMBL" id="CACRXK020009282">
    <property type="protein sequence ID" value="CAB4016844.1"/>
    <property type="molecule type" value="Genomic_DNA"/>
</dbReference>
<dbReference type="OrthoDB" id="5981648at2759"/>
<keyword evidence="11" id="KW-1185">Reference proteome</keyword>
<evidence type="ECO:0000256" key="1">
    <source>
        <dbReference type="ARBA" id="ARBA00004127"/>
    </source>
</evidence>
<dbReference type="CDD" id="cd03244">
    <property type="entry name" value="ABCC_MRP_domain2"/>
    <property type="match status" value="1"/>
</dbReference>
<evidence type="ECO:0000256" key="3">
    <source>
        <dbReference type="ARBA" id="ARBA00022448"/>
    </source>
</evidence>
<dbReference type="PROSITE" id="PS00211">
    <property type="entry name" value="ABC_TRANSPORTER_1"/>
    <property type="match status" value="1"/>
</dbReference>
<evidence type="ECO:0000256" key="9">
    <source>
        <dbReference type="ARBA" id="ARBA00023136"/>
    </source>
</evidence>
<keyword evidence="3" id="KW-0813">Transport</keyword>
<dbReference type="PROSITE" id="PS50893">
    <property type="entry name" value="ABC_TRANSPORTER_2"/>
    <property type="match status" value="1"/>
</dbReference>
<comment type="similarity">
    <text evidence="2">Belongs to the ABC transporter superfamily. ABCC family. Conjugate transporter (TC 3.A.1.208) subfamily.</text>
</comment>
<dbReference type="GO" id="GO:0042626">
    <property type="term" value="F:ATPase-coupled transmembrane transporter activity"/>
    <property type="evidence" value="ECO:0007669"/>
    <property type="project" value="TreeGrafter"/>
</dbReference>
<evidence type="ECO:0000313" key="10">
    <source>
        <dbReference type="EMBL" id="CAB4016844.1"/>
    </source>
</evidence>
<dbReference type="GO" id="GO:0016020">
    <property type="term" value="C:membrane"/>
    <property type="evidence" value="ECO:0007669"/>
    <property type="project" value="TreeGrafter"/>
</dbReference>
<dbReference type="InterPro" id="IPR027417">
    <property type="entry name" value="P-loop_NTPase"/>
</dbReference>
<evidence type="ECO:0000256" key="2">
    <source>
        <dbReference type="ARBA" id="ARBA00009726"/>
    </source>
</evidence>
<feature type="non-terminal residue" evidence="10">
    <location>
        <position position="267"/>
    </location>
</feature>
<evidence type="ECO:0000256" key="6">
    <source>
        <dbReference type="ARBA" id="ARBA00022741"/>
    </source>
</evidence>
<accession>A0A7D9IZI3</accession>
<organism evidence="10 11">
    <name type="scientific">Paramuricea clavata</name>
    <name type="common">Red gorgonian</name>
    <name type="synonym">Violescent sea-whip</name>
    <dbReference type="NCBI Taxonomy" id="317549"/>
    <lineage>
        <taxon>Eukaryota</taxon>
        <taxon>Metazoa</taxon>
        <taxon>Cnidaria</taxon>
        <taxon>Anthozoa</taxon>
        <taxon>Octocorallia</taxon>
        <taxon>Malacalcyonacea</taxon>
        <taxon>Plexauridae</taxon>
        <taxon>Paramuricea</taxon>
    </lineage>
</organism>
<dbReference type="Gene3D" id="3.40.50.300">
    <property type="entry name" value="P-loop containing nucleotide triphosphate hydrolases"/>
    <property type="match status" value="1"/>
</dbReference>
<dbReference type="SMART" id="SM00382">
    <property type="entry name" value="AAA"/>
    <property type="match status" value="1"/>
</dbReference>
<protein>
    <submittedName>
        <fullName evidence="10">Multidrug resistance-associated 5-like</fullName>
    </submittedName>
</protein>
<evidence type="ECO:0000313" key="11">
    <source>
        <dbReference type="Proteomes" id="UP001152795"/>
    </source>
</evidence>
<sequence length="267" mass="29333">SSLLISCQKPADDWPAKGSLSIVGLKMRYRENLPLVLKGITCNIKAEEKIGIVGRTGSGKSSIGVSLFRLVEPADGTICIDGVNILDIGLSDLRSKLSIIPQDPILFIGTVRHNLDPFHTHTDEDLWVALERAHLKDTISNLPLKLQAPVAENGENFSVGERQLMCMARALLRNCKILMLDEATAAIDSETDAKIQDTIREAFKDCTILTIAHRLNTVMDSDRIMVMEQGQIVEFNKPSVLLANQDSLFSSLVAATEKSHQNKNSSK</sequence>
<dbReference type="InterPro" id="IPR003593">
    <property type="entry name" value="AAA+_ATPase"/>
</dbReference>
<dbReference type="PANTHER" id="PTHR24223">
    <property type="entry name" value="ATP-BINDING CASSETTE SUB-FAMILY C"/>
    <property type="match status" value="1"/>
</dbReference>
<dbReference type="SUPFAM" id="SSF52540">
    <property type="entry name" value="P-loop containing nucleoside triphosphate hydrolases"/>
    <property type="match status" value="1"/>
</dbReference>
<evidence type="ECO:0000256" key="7">
    <source>
        <dbReference type="ARBA" id="ARBA00022840"/>
    </source>
</evidence>
<dbReference type="Pfam" id="PF00005">
    <property type="entry name" value="ABC_tran"/>
    <property type="match status" value="1"/>
</dbReference>
<dbReference type="InterPro" id="IPR003439">
    <property type="entry name" value="ABC_transporter-like_ATP-bd"/>
</dbReference>
<keyword evidence="5" id="KW-0677">Repeat</keyword>
<gene>
    <name evidence="10" type="ORF">PACLA_8A031472</name>
</gene>
<dbReference type="AlphaFoldDB" id="A0A7D9IZI3"/>